<dbReference type="WBParaSite" id="L893_g26294.t1">
    <property type="protein sequence ID" value="L893_g26294.t1"/>
    <property type="gene ID" value="L893_g26294"/>
</dbReference>
<evidence type="ECO:0000256" key="1">
    <source>
        <dbReference type="SAM" id="MobiDB-lite"/>
    </source>
</evidence>
<evidence type="ECO:0000313" key="3">
    <source>
        <dbReference type="WBParaSite" id="L893_g26294.t1"/>
    </source>
</evidence>
<dbReference type="AlphaFoldDB" id="A0A1I7ZHM6"/>
<proteinExistence type="predicted"/>
<evidence type="ECO:0000313" key="2">
    <source>
        <dbReference type="Proteomes" id="UP000095287"/>
    </source>
</evidence>
<feature type="region of interest" description="Disordered" evidence="1">
    <location>
        <begin position="51"/>
        <end position="116"/>
    </location>
</feature>
<accession>A0A1I7ZHM6</accession>
<keyword evidence="2" id="KW-1185">Reference proteome</keyword>
<protein>
    <submittedName>
        <fullName evidence="3">Uncharacterized protein</fullName>
    </submittedName>
</protein>
<sequence length="116" mass="12175">MAHLGDSKESTLQNIKKAAIAPAPLYFLTGGLTRALRGIVAAAAAAAKGQARTVGTSSGTFGWEPAPFTASSQDTVRTPPAEAAAAAEEENKQQNFAFGDQTSHERVLLQQQHGRR</sequence>
<organism evidence="2 3">
    <name type="scientific">Steinernema glaseri</name>
    <dbReference type="NCBI Taxonomy" id="37863"/>
    <lineage>
        <taxon>Eukaryota</taxon>
        <taxon>Metazoa</taxon>
        <taxon>Ecdysozoa</taxon>
        <taxon>Nematoda</taxon>
        <taxon>Chromadorea</taxon>
        <taxon>Rhabditida</taxon>
        <taxon>Tylenchina</taxon>
        <taxon>Panagrolaimomorpha</taxon>
        <taxon>Strongyloidoidea</taxon>
        <taxon>Steinernematidae</taxon>
        <taxon>Steinernema</taxon>
    </lineage>
</organism>
<dbReference type="Proteomes" id="UP000095287">
    <property type="component" value="Unplaced"/>
</dbReference>
<name>A0A1I7ZHM6_9BILA</name>
<reference evidence="3" key="1">
    <citation type="submission" date="2016-11" db="UniProtKB">
        <authorList>
            <consortium name="WormBaseParasite"/>
        </authorList>
    </citation>
    <scope>IDENTIFICATION</scope>
</reference>